<organism evidence="3 5">
    <name type="scientific">Didymodactylos carnosus</name>
    <dbReference type="NCBI Taxonomy" id="1234261"/>
    <lineage>
        <taxon>Eukaryota</taxon>
        <taxon>Metazoa</taxon>
        <taxon>Spiralia</taxon>
        <taxon>Gnathifera</taxon>
        <taxon>Rotifera</taxon>
        <taxon>Eurotatoria</taxon>
        <taxon>Bdelloidea</taxon>
        <taxon>Philodinida</taxon>
        <taxon>Philodinidae</taxon>
        <taxon>Didymodactylos</taxon>
    </lineage>
</organism>
<accession>A0A8S2CMH3</accession>
<dbReference type="EMBL" id="CAJNOK010000401">
    <property type="protein sequence ID" value="CAF0750575.1"/>
    <property type="molecule type" value="Genomic_DNA"/>
</dbReference>
<evidence type="ECO:0000313" key="5">
    <source>
        <dbReference type="Proteomes" id="UP000677228"/>
    </source>
</evidence>
<dbReference type="PROSITE" id="PS50105">
    <property type="entry name" value="SAM_DOMAIN"/>
    <property type="match status" value="1"/>
</dbReference>
<dbReference type="InterPro" id="IPR001660">
    <property type="entry name" value="SAM"/>
</dbReference>
<sequence length="511" mass="59007">MKNVYDDRRMLIRTRESHDIQVQHIRKCPQDHAMYGVKGKSIALPQFFVMGWSVKDVGEWLISIGMSERVEIFEKENIGDNALWSLNDADIDELLSMQDDGTTFKPTIGLRSTFRKKLADLKNQTTASGIIVLSHEDSASLLAQLTTMITSSTVNQVDFEDRKPSSPSNASTNDPRTPSRRPLTTMDALLTSPSVRKFPIMYVLPDMDDAFEIAAVNPKKEYFGVRCAKKIQLVKRIRDDIVTRYGQDYYPLTSKFDRSLFTHALKQQFSRDRHLSSSPSEIVLRKRAAHGHTNSGRKLKIQKCEKVERREYLPAEEEQQKDDLLKFDEHINGMVEMLRTTNYDKSTVKQKFDFTYSHRRQMIMNNTLVKEILEYYPALTITSIFLREVNLRCDPYFSSVSEAVKKNFHKLSLTLSEQLTKTIGKENIDSDDLPFAVLEYIMKRFKQSKRLLINDTPVAVYPMIQTRMNDDDRLILDLSYDQDLPHVNFLCIDVDNKANVSLAQRFRIASV</sequence>
<gene>
    <name evidence="3" type="ORF">OVA965_LOCUS1986</name>
    <name evidence="4" type="ORF">TMI583_LOCUS1986</name>
</gene>
<feature type="region of interest" description="Disordered" evidence="1">
    <location>
        <begin position="158"/>
        <end position="183"/>
    </location>
</feature>
<dbReference type="Proteomes" id="UP000677228">
    <property type="component" value="Unassembled WGS sequence"/>
</dbReference>
<evidence type="ECO:0000259" key="2">
    <source>
        <dbReference type="PROSITE" id="PS50105"/>
    </source>
</evidence>
<dbReference type="InterPro" id="IPR013761">
    <property type="entry name" value="SAM/pointed_sf"/>
</dbReference>
<comment type="caution">
    <text evidence="3">The sequence shown here is derived from an EMBL/GenBank/DDBJ whole genome shotgun (WGS) entry which is preliminary data.</text>
</comment>
<dbReference type="Gene3D" id="1.10.150.50">
    <property type="entry name" value="Transcription Factor, Ets-1"/>
    <property type="match status" value="1"/>
</dbReference>
<reference evidence="3" key="1">
    <citation type="submission" date="2021-02" db="EMBL/GenBank/DDBJ databases">
        <authorList>
            <person name="Nowell W R."/>
        </authorList>
    </citation>
    <scope>NUCLEOTIDE SEQUENCE</scope>
</reference>
<protein>
    <recommendedName>
        <fullName evidence="2">SAM domain-containing protein</fullName>
    </recommendedName>
</protein>
<evidence type="ECO:0000256" key="1">
    <source>
        <dbReference type="SAM" id="MobiDB-lite"/>
    </source>
</evidence>
<feature type="domain" description="SAM" evidence="2">
    <location>
        <begin position="52"/>
        <end position="94"/>
    </location>
</feature>
<dbReference type="Proteomes" id="UP000682733">
    <property type="component" value="Unassembled WGS sequence"/>
</dbReference>
<evidence type="ECO:0000313" key="3">
    <source>
        <dbReference type="EMBL" id="CAF0750575.1"/>
    </source>
</evidence>
<dbReference type="AlphaFoldDB" id="A0A8S2CMH3"/>
<name>A0A8S2CMH3_9BILA</name>
<dbReference type="EMBL" id="CAJOBA010000401">
    <property type="protein sequence ID" value="CAF3529226.1"/>
    <property type="molecule type" value="Genomic_DNA"/>
</dbReference>
<dbReference type="SUPFAM" id="SSF47769">
    <property type="entry name" value="SAM/Pointed domain"/>
    <property type="match status" value="1"/>
</dbReference>
<evidence type="ECO:0000313" key="4">
    <source>
        <dbReference type="EMBL" id="CAF3529226.1"/>
    </source>
</evidence>
<dbReference type="PANTHER" id="PTHR47302:SF1">
    <property type="entry name" value="STERILE ALPHA MOTIF DOMAIN-CONTAINING PROTEIN 3"/>
    <property type="match status" value="1"/>
</dbReference>
<feature type="compositionally biased region" description="Polar residues" evidence="1">
    <location>
        <begin position="165"/>
        <end position="176"/>
    </location>
</feature>
<dbReference type="PANTHER" id="PTHR47302">
    <property type="entry name" value="STERILE ALPHA MOTIF DOMAIN-CONTAINING PROTEIN 3"/>
    <property type="match status" value="1"/>
</dbReference>
<proteinExistence type="predicted"/>
<dbReference type="Pfam" id="PF07647">
    <property type="entry name" value="SAM_2"/>
    <property type="match status" value="1"/>
</dbReference>
<dbReference type="InterPro" id="IPR042812">
    <property type="entry name" value="SAMD3"/>
</dbReference>